<dbReference type="GO" id="GO:0004333">
    <property type="term" value="F:fumarate hydratase activity"/>
    <property type="evidence" value="ECO:0007669"/>
    <property type="project" value="UniProtKB-EC"/>
</dbReference>
<feature type="non-terminal residue" evidence="2">
    <location>
        <position position="1"/>
    </location>
</feature>
<feature type="compositionally biased region" description="Basic and acidic residues" evidence="1">
    <location>
        <begin position="205"/>
        <end position="215"/>
    </location>
</feature>
<feature type="compositionally biased region" description="Basic residues" evidence="1">
    <location>
        <begin position="1"/>
        <end position="17"/>
    </location>
</feature>
<dbReference type="AlphaFoldDB" id="A0A6J4TIH7"/>
<dbReference type="EC" id="4.2.1.2" evidence="2"/>
<accession>A0A6J4TIH7</accession>
<reference evidence="2" key="1">
    <citation type="submission" date="2020-02" db="EMBL/GenBank/DDBJ databases">
        <authorList>
            <person name="Meier V. D."/>
        </authorList>
    </citation>
    <scope>NUCLEOTIDE SEQUENCE</scope>
    <source>
        <strain evidence="2">AVDCRST_MAG09</strain>
    </source>
</reference>
<name>A0A6J4TIH7_9SPHN</name>
<feature type="compositionally biased region" description="Low complexity" evidence="1">
    <location>
        <begin position="296"/>
        <end position="313"/>
    </location>
</feature>
<proteinExistence type="predicted"/>
<organism evidence="2">
    <name type="scientific">uncultured Sphingomonas sp</name>
    <dbReference type="NCBI Taxonomy" id="158754"/>
    <lineage>
        <taxon>Bacteria</taxon>
        <taxon>Pseudomonadati</taxon>
        <taxon>Pseudomonadota</taxon>
        <taxon>Alphaproteobacteria</taxon>
        <taxon>Sphingomonadales</taxon>
        <taxon>Sphingomonadaceae</taxon>
        <taxon>Sphingomonas</taxon>
        <taxon>environmental samples</taxon>
    </lineage>
</organism>
<feature type="compositionally biased region" description="Basic and acidic residues" evidence="1">
    <location>
        <begin position="144"/>
        <end position="157"/>
    </location>
</feature>
<feature type="compositionally biased region" description="Basic and acidic residues" evidence="1">
    <location>
        <begin position="329"/>
        <end position="351"/>
    </location>
</feature>
<gene>
    <name evidence="2" type="ORF">AVDCRST_MAG09-2277</name>
</gene>
<protein>
    <submittedName>
        <fullName evidence="2">Fumarate hydratase class II</fullName>
        <ecNumber evidence="2">4.2.1.2</ecNumber>
    </submittedName>
</protein>
<feature type="compositionally biased region" description="Basic and acidic residues" evidence="1">
    <location>
        <begin position="59"/>
        <end position="73"/>
    </location>
</feature>
<feature type="compositionally biased region" description="Gly residues" evidence="1">
    <location>
        <begin position="454"/>
        <end position="463"/>
    </location>
</feature>
<sequence length="463" mass="48920">DRHPHRDRQLRPHRSSRRPILGGADRAVDREFPVRPARGDAGRDRPCAGICEAGGGAGERADRRARPEPRGGDRTGGGGGRGRRHGRSVPARHLADGIGHADQHERQRGDRGPRQRGAGGNAGGKDACPPERPRQHGAIVQRQLPDRAARRGGDRGARPASARAADRPRAAGRAGRGMGPHHQDRAHAPPGRDAADAGAGVLRLRAADRGRDRPGGGRAAEAAPAGAGRHRGRDGAQRAQGIRRGVRGGDREPHPHPLRHRAQQVRGAGEPRHAGRTVGGSQHARRVANQDRQRHPAAGLRPALRSRRAPAAGKRAGVVDHAGQGQPDAGRDADHGRGAGDGEPCRGDRRRAAGSYGAERLQAADRGERHPIDRASQRRVRELHGTRAGRAEAGRGADRRPHEPIADAGHRPRARDRLRQRRGDRQGRAQAGADAQGGGGRVRADRRGDVRPGGAAGGAAGAL</sequence>
<feature type="compositionally biased region" description="Low complexity" evidence="1">
    <location>
        <begin position="188"/>
        <end position="204"/>
    </location>
</feature>
<feature type="compositionally biased region" description="Basic and acidic residues" evidence="1">
    <location>
        <begin position="362"/>
        <end position="427"/>
    </location>
</feature>
<feature type="compositionally biased region" description="Basic and acidic residues" evidence="1">
    <location>
        <begin position="93"/>
        <end position="113"/>
    </location>
</feature>
<feature type="region of interest" description="Disordered" evidence="1">
    <location>
        <begin position="1"/>
        <end position="463"/>
    </location>
</feature>
<evidence type="ECO:0000256" key="1">
    <source>
        <dbReference type="SAM" id="MobiDB-lite"/>
    </source>
</evidence>
<dbReference type="EMBL" id="CADCVZ010000064">
    <property type="protein sequence ID" value="CAA9524412.1"/>
    <property type="molecule type" value="Genomic_DNA"/>
</dbReference>
<evidence type="ECO:0000313" key="2">
    <source>
        <dbReference type="EMBL" id="CAA9524412.1"/>
    </source>
</evidence>
<feature type="compositionally biased region" description="Basic and acidic residues" evidence="1">
    <location>
        <begin position="26"/>
        <end position="46"/>
    </location>
</feature>
<keyword evidence="2" id="KW-0456">Lyase</keyword>
<feature type="non-terminal residue" evidence="2">
    <location>
        <position position="463"/>
    </location>
</feature>